<protein>
    <recommendedName>
        <fullName evidence="4">Lipoprotein SmpA/OmlA domain-containing protein</fullName>
    </recommendedName>
</protein>
<name>A0ABR5Z9Y3_9GAMM</name>
<reference evidence="2 3" key="1">
    <citation type="submission" date="2020-07" db="EMBL/GenBank/DDBJ databases">
        <title>Characterization of Pectobacterium aroidearum strains causing soft rot on Amorphophallus konjac.</title>
        <authorList>
            <person name="Xie H."/>
        </authorList>
    </citation>
    <scope>NUCLEOTIDE SEQUENCE [LARGE SCALE GENOMIC DNA]</scope>
    <source>
        <strain evidence="2 3">MY10</strain>
    </source>
</reference>
<dbReference type="RefSeq" id="WP_181828753.1">
    <property type="nucleotide sequence ID" value="NZ_CP104757.1"/>
</dbReference>
<feature type="transmembrane region" description="Helical" evidence="1">
    <location>
        <begin position="7"/>
        <end position="24"/>
    </location>
</feature>
<keyword evidence="1" id="KW-0472">Membrane</keyword>
<sequence length="158" mass="18069">MKKWFKYWPYALNILLFLILVSMLKKEEPKLADLSIYTQQDIDKAFGVKSGMSFDEVKNILGIPVKKEISGDVEEWHYCRTGSDVDEYVAIKFESGKVYILEQYTVSYLDIIFHHTSTPSAETIKASGMGDCKLTIRWGSYGEKKPNQKIQPTSVIAD</sequence>
<evidence type="ECO:0000313" key="3">
    <source>
        <dbReference type="Proteomes" id="UP000530038"/>
    </source>
</evidence>
<proteinExistence type="predicted"/>
<accession>A0ABR5Z9Y3</accession>
<keyword evidence="1" id="KW-0812">Transmembrane</keyword>
<evidence type="ECO:0000313" key="2">
    <source>
        <dbReference type="EMBL" id="MBA5231384.1"/>
    </source>
</evidence>
<comment type="caution">
    <text evidence="2">The sequence shown here is derived from an EMBL/GenBank/DDBJ whole genome shotgun (WGS) entry which is preliminary data.</text>
</comment>
<keyword evidence="3" id="KW-1185">Reference proteome</keyword>
<dbReference type="Proteomes" id="UP000530038">
    <property type="component" value="Unassembled WGS sequence"/>
</dbReference>
<evidence type="ECO:0008006" key="4">
    <source>
        <dbReference type="Google" id="ProtNLM"/>
    </source>
</evidence>
<dbReference type="EMBL" id="JACERK010000002">
    <property type="protein sequence ID" value="MBA5231384.1"/>
    <property type="molecule type" value="Genomic_DNA"/>
</dbReference>
<evidence type="ECO:0000256" key="1">
    <source>
        <dbReference type="SAM" id="Phobius"/>
    </source>
</evidence>
<gene>
    <name evidence="2" type="ORF">H2Y56_04540</name>
</gene>
<organism evidence="2 3">
    <name type="scientific">Pectobacterium aroidearum</name>
    <dbReference type="NCBI Taxonomy" id="1201031"/>
    <lineage>
        <taxon>Bacteria</taxon>
        <taxon>Pseudomonadati</taxon>
        <taxon>Pseudomonadota</taxon>
        <taxon>Gammaproteobacteria</taxon>
        <taxon>Enterobacterales</taxon>
        <taxon>Pectobacteriaceae</taxon>
        <taxon>Pectobacterium</taxon>
    </lineage>
</organism>
<keyword evidence="1" id="KW-1133">Transmembrane helix</keyword>